<dbReference type="GO" id="GO:0004792">
    <property type="term" value="F:thiosulfate-cyanide sulfurtransferase activity"/>
    <property type="evidence" value="ECO:0007669"/>
    <property type="project" value="TreeGrafter"/>
</dbReference>
<dbReference type="Pfam" id="PF00581">
    <property type="entry name" value="Rhodanese"/>
    <property type="match status" value="1"/>
</dbReference>
<gene>
    <name evidence="6" type="primary">moeZ</name>
    <name evidence="6" type="ORF">HRbin17_02023</name>
</gene>
<sequence>MIDIRQIRLTNEQILRYSRHLILPEVGMAGQKKLRAASVLIIGAGGLGCPIALYLTAAGVGKLGLVDFDVVDKTNLQRQILYGDSVVGVPKVEAAKERLKDLNPDVEIETYPVRLTSENALQIMADYDIVVDGTDNFPTRYLTNDAAVLLGKPYIYGSIFRFEGQVSVFLSKPFNGFERGPCYRCLFPSPPPPGTVPTCAEGGVLGVLPGIIGALQAAEAIKLIVGIGEPLIGRLLLVDTLRMDFRAVKIRRKPDCPVCGDNPTIHELIDYEEFCGLRRGEIPESADLFITPQELKERLERDGDLVLLDVREPEELEISEFPHPYKHIPLDDLMERVNELDQTADIVVFCRDDQRSRYATQLLRQLGFGRVRVLKGGINAWAREVDPSVPQY</sequence>
<keyword evidence="4" id="KW-0472">Membrane</keyword>
<feature type="domain" description="Rhodanese" evidence="5">
    <location>
        <begin position="301"/>
        <end position="390"/>
    </location>
</feature>
<keyword evidence="2" id="KW-0547">Nucleotide-binding</keyword>
<dbReference type="SUPFAM" id="SSF69572">
    <property type="entry name" value="Activating enzymes of the ubiquitin-like proteins"/>
    <property type="match status" value="1"/>
</dbReference>
<evidence type="ECO:0000256" key="2">
    <source>
        <dbReference type="ARBA" id="ARBA00022741"/>
    </source>
</evidence>
<keyword evidence="1 6" id="KW-0808">Transferase</keyword>
<dbReference type="InterPro" id="IPR001763">
    <property type="entry name" value="Rhodanese-like_dom"/>
</dbReference>
<feature type="transmembrane region" description="Helical" evidence="4">
    <location>
        <begin position="36"/>
        <end position="55"/>
    </location>
</feature>
<evidence type="ECO:0000256" key="1">
    <source>
        <dbReference type="ARBA" id="ARBA00022679"/>
    </source>
</evidence>
<dbReference type="AlphaFoldDB" id="A0A2H5XE84"/>
<dbReference type="InterPro" id="IPR000594">
    <property type="entry name" value="ThiF_NAD_FAD-bd"/>
</dbReference>
<organism evidence="6 7">
    <name type="scientific">Candidatus Fervidibacter japonicus</name>
    <dbReference type="NCBI Taxonomy" id="2035412"/>
    <lineage>
        <taxon>Bacteria</taxon>
        <taxon>Candidatus Fervidibacterota</taxon>
        <taxon>Candidatus Fervidibacter</taxon>
    </lineage>
</organism>
<evidence type="ECO:0000313" key="6">
    <source>
        <dbReference type="EMBL" id="GBC99498.1"/>
    </source>
</evidence>
<accession>A0A2H5XE84</accession>
<keyword evidence="4" id="KW-0812">Transmembrane</keyword>
<dbReference type="CDD" id="cd00757">
    <property type="entry name" value="ThiF_MoeB_HesA_family"/>
    <property type="match status" value="1"/>
</dbReference>
<dbReference type="SMART" id="SM00450">
    <property type="entry name" value="RHOD"/>
    <property type="match status" value="1"/>
</dbReference>
<dbReference type="InterPro" id="IPR036873">
    <property type="entry name" value="Rhodanese-like_dom_sf"/>
</dbReference>
<dbReference type="GO" id="GO:0005829">
    <property type="term" value="C:cytosol"/>
    <property type="evidence" value="ECO:0007669"/>
    <property type="project" value="TreeGrafter"/>
</dbReference>
<dbReference type="PANTHER" id="PTHR10953">
    <property type="entry name" value="UBIQUITIN-ACTIVATING ENZYME E1"/>
    <property type="match status" value="1"/>
</dbReference>
<dbReference type="Pfam" id="PF00899">
    <property type="entry name" value="ThiF"/>
    <property type="match status" value="1"/>
</dbReference>
<dbReference type="EMBL" id="BEHT01000029">
    <property type="protein sequence ID" value="GBC99498.1"/>
    <property type="molecule type" value="Genomic_DNA"/>
</dbReference>
<dbReference type="GO" id="GO:0016779">
    <property type="term" value="F:nucleotidyltransferase activity"/>
    <property type="evidence" value="ECO:0007669"/>
    <property type="project" value="UniProtKB-KW"/>
</dbReference>
<evidence type="ECO:0000256" key="3">
    <source>
        <dbReference type="ARBA" id="ARBA00022840"/>
    </source>
</evidence>
<protein>
    <submittedName>
        <fullName evidence="6">Putative adenylyltransferase/sulfurtransferase MoeZ</fullName>
    </submittedName>
</protein>
<evidence type="ECO:0000313" key="7">
    <source>
        <dbReference type="Proteomes" id="UP000236173"/>
    </source>
</evidence>
<comment type="caution">
    <text evidence="6">The sequence shown here is derived from an EMBL/GenBank/DDBJ whole genome shotgun (WGS) entry which is preliminary data.</text>
</comment>
<name>A0A2H5XE84_9BACT</name>
<keyword evidence="6" id="KW-0548">Nucleotidyltransferase</keyword>
<dbReference type="InterPro" id="IPR035985">
    <property type="entry name" value="Ubiquitin-activating_enz"/>
</dbReference>
<dbReference type="PANTHER" id="PTHR10953:SF102">
    <property type="entry name" value="ADENYLYLTRANSFERASE AND SULFURTRANSFERASE MOCS3"/>
    <property type="match status" value="1"/>
</dbReference>
<reference evidence="7" key="1">
    <citation type="submission" date="2017-09" db="EMBL/GenBank/DDBJ databases">
        <title>Metaegenomics of thermophilic ammonia-oxidizing enrichment culture.</title>
        <authorList>
            <person name="Kato S."/>
            <person name="Suzuki K."/>
        </authorList>
    </citation>
    <scope>NUCLEOTIDE SEQUENCE [LARGE SCALE GENOMIC DNA]</scope>
</reference>
<keyword evidence="4" id="KW-1133">Transmembrane helix</keyword>
<keyword evidence="3" id="KW-0067">ATP-binding</keyword>
<dbReference type="GO" id="GO:0008146">
    <property type="term" value="F:sulfotransferase activity"/>
    <property type="evidence" value="ECO:0007669"/>
    <property type="project" value="TreeGrafter"/>
</dbReference>
<dbReference type="Gene3D" id="3.40.250.10">
    <property type="entry name" value="Rhodanese-like domain"/>
    <property type="match status" value="1"/>
</dbReference>
<proteinExistence type="predicted"/>
<dbReference type="GO" id="GO:0008641">
    <property type="term" value="F:ubiquitin-like modifier activating enzyme activity"/>
    <property type="evidence" value="ECO:0007669"/>
    <property type="project" value="InterPro"/>
</dbReference>
<dbReference type="FunFam" id="3.40.50.720:FF:000033">
    <property type="entry name" value="Adenylyltransferase and sulfurtransferase MOCS3"/>
    <property type="match status" value="1"/>
</dbReference>
<dbReference type="NCBIfam" id="NF004281">
    <property type="entry name" value="PRK05690.1"/>
    <property type="match status" value="1"/>
</dbReference>
<dbReference type="Proteomes" id="UP000236173">
    <property type="component" value="Unassembled WGS sequence"/>
</dbReference>
<dbReference type="InterPro" id="IPR045886">
    <property type="entry name" value="ThiF/MoeB/HesA"/>
</dbReference>
<evidence type="ECO:0000259" key="5">
    <source>
        <dbReference type="PROSITE" id="PS50206"/>
    </source>
</evidence>
<dbReference type="Gene3D" id="3.40.50.720">
    <property type="entry name" value="NAD(P)-binding Rossmann-like Domain"/>
    <property type="match status" value="1"/>
</dbReference>
<dbReference type="GO" id="GO:0005524">
    <property type="term" value="F:ATP binding"/>
    <property type="evidence" value="ECO:0007669"/>
    <property type="project" value="UniProtKB-KW"/>
</dbReference>
<dbReference type="PROSITE" id="PS50206">
    <property type="entry name" value="RHODANESE_3"/>
    <property type="match status" value="1"/>
</dbReference>
<evidence type="ECO:0000256" key="4">
    <source>
        <dbReference type="SAM" id="Phobius"/>
    </source>
</evidence>